<dbReference type="EMBL" id="CM046388">
    <property type="protein sequence ID" value="KAI8570156.1"/>
    <property type="molecule type" value="Genomic_DNA"/>
</dbReference>
<evidence type="ECO:0000313" key="1">
    <source>
        <dbReference type="EMBL" id="KAI8570156.1"/>
    </source>
</evidence>
<accession>A0ACC0PYB5</accession>
<sequence>MVRMAYFMSCTMLYFQCKKTHGEEIELQEEGLEYSSGIRNDGGGANWKRVLVNLFFANVILRLWRGARYICLFYKVKSSDANPICYLQEEVEKI</sequence>
<comment type="caution">
    <text evidence="1">The sequence shown here is derived from an EMBL/GenBank/DDBJ whole genome shotgun (WGS) entry which is preliminary data.</text>
</comment>
<organism evidence="1 2">
    <name type="scientific">Rhododendron molle</name>
    <name type="common">Chinese azalea</name>
    <name type="synonym">Azalea mollis</name>
    <dbReference type="NCBI Taxonomy" id="49168"/>
    <lineage>
        <taxon>Eukaryota</taxon>
        <taxon>Viridiplantae</taxon>
        <taxon>Streptophyta</taxon>
        <taxon>Embryophyta</taxon>
        <taxon>Tracheophyta</taxon>
        <taxon>Spermatophyta</taxon>
        <taxon>Magnoliopsida</taxon>
        <taxon>eudicotyledons</taxon>
        <taxon>Gunneridae</taxon>
        <taxon>Pentapetalae</taxon>
        <taxon>asterids</taxon>
        <taxon>Ericales</taxon>
        <taxon>Ericaceae</taxon>
        <taxon>Ericoideae</taxon>
        <taxon>Rhodoreae</taxon>
        <taxon>Rhododendron</taxon>
    </lineage>
</organism>
<protein>
    <submittedName>
        <fullName evidence="1">Uncharacterized protein</fullName>
    </submittedName>
</protein>
<name>A0ACC0PYB5_RHOML</name>
<gene>
    <name evidence="1" type="ORF">RHMOL_Rhmol01G0011300</name>
</gene>
<reference evidence="1" key="1">
    <citation type="submission" date="2022-02" db="EMBL/GenBank/DDBJ databases">
        <title>Plant Genome Project.</title>
        <authorList>
            <person name="Zhang R.-G."/>
        </authorList>
    </citation>
    <scope>NUCLEOTIDE SEQUENCE</scope>
    <source>
        <strain evidence="1">AT1</strain>
    </source>
</reference>
<proteinExistence type="predicted"/>
<keyword evidence="2" id="KW-1185">Reference proteome</keyword>
<dbReference type="Proteomes" id="UP001062846">
    <property type="component" value="Chromosome 1"/>
</dbReference>
<evidence type="ECO:0000313" key="2">
    <source>
        <dbReference type="Proteomes" id="UP001062846"/>
    </source>
</evidence>